<protein>
    <submittedName>
        <fullName evidence="2">Uncharacterized protein</fullName>
    </submittedName>
</protein>
<keyword evidence="1" id="KW-1133">Transmembrane helix</keyword>
<dbReference type="Proteomes" id="UP000001431">
    <property type="component" value="Chromosome"/>
</dbReference>
<dbReference type="KEGG" id="pcl:Pcal_1640"/>
<dbReference type="eggNOG" id="arCOG05585">
    <property type="taxonomic scope" value="Archaea"/>
</dbReference>
<keyword evidence="1" id="KW-0472">Membrane</keyword>
<name>A3MWP0_PYRCJ</name>
<accession>A3MWP0</accession>
<feature type="transmembrane region" description="Helical" evidence="1">
    <location>
        <begin position="576"/>
        <end position="595"/>
    </location>
</feature>
<gene>
    <name evidence="2" type="ordered locus">Pcal_1640</name>
</gene>
<evidence type="ECO:0000256" key="1">
    <source>
        <dbReference type="SAM" id="Phobius"/>
    </source>
</evidence>
<keyword evidence="1" id="KW-0812">Transmembrane</keyword>
<evidence type="ECO:0000313" key="3">
    <source>
        <dbReference type="Proteomes" id="UP000001431"/>
    </source>
</evidence>
<dbReference type="OrthoDB" id="27930at2157"/>
<dbReference type="STRING" id="410359.Pcal_1640"/>
<evidence type="ECO:0000313" key="2">
    <source>
        <dbReference type="EMBL" id="ABO09057.1"/>
    </source>
</evidence>
<organism evidence="2 3">
    <name type="scientific">Pyrobaculum calidifontis (strain DSM 21063 / JCM 11548 / VA1)</name>
    <dbReference type="NCBI Taxonomy" id="410359"/>
    <lineage>
        <taxon>Archaea</taxon>
        <taxon>Thermoproteota</taxon>
        <taxon>Thermoprotei</taxon>
        <taxon>Thermoproteales</taxon>
        <taxon>Thermoproteaceae</taxon>
        <taxon>Pyrobaculum</taxon>
    </lineage>
</organism>
<dbReference type="EMBL" id="CP000561">
    <property type="protein sequence ID" value="ABO09057.1"/>
    <property type="molecule type" value="Genomic_DNA"/>
</dbReference>
<dbReference type="GeneID" id="4909416"/>
<proteinExistence type="predicted"/>
<sequence>MRQLLYLLAVAVFLAASTLVMTYNVKPGGAVTSSVSLQEVLVNNGPSPVNVSGVTVPPYSAVVLERPAQNVYPPFLAVDVDVSYVNGVYRDGVLWADNTTVVRLLVKLRPLLPVSVPVVVSVATDGKVALLYDVAPTSVTQVSGSTVYYWALLVGNYTEFKLGLRIREFGSFGAVRLPTVSITATLDLNGTLSAFDRQTRELNSAVAQLQNFSRVVSLFTETAYGQLQNLTRLIQLLNLTGLALGQGASALNTSTYALEALRRQVAALGDAAAGVSQVLNRSLLLVDYQYLALITAANLLETQSAALASYDVAAGQTIQGLAETRRQLFGIRSNLLAIRQSIDLAIGELESAKRALSQLNLTQGERPLDAAILQLRSLRQSVDSLLGIVDSLIAIVDSSVNTLEATRKSLGELAPLLNSTAASTRGNATALKQGMPQIILNASKNLDDVAANLYKTADEVSKYVAPLYNASATLRRAGDDLVHYARGLRDYQVEQLAALPRLGFVESALYNYTAELRRQLYELSTRRAAVEMYLAVVNATRVEVRYFIELPPAMRNTTIPLPAVATTPQQRDTMSFQMPLAIVAVALAITVLLVIRRERR</sequence>
<reference evidence="2" key="1">
    <citation type="submission" date="2007-02" db="EMBL/GenBank/DDBJ databases">
        <title>Complete sequence of Pyrobaculum calidifontis JCM 11548.</title>
        <authorList>
            <consortium name="US DOE Joint Genome Institute"/>
            <person name="Copeland A."/>
            <person name="Lucas S."/>
            <person name="Lapidus A."/>
            <person name="Barry K."/>
            <person name="Glavina del Rio T."/>
            <person name="Dalin E."/>
            <person name="Tice H."/>
            <person name="Pitluck S."/>
            <person name="Chain P."/>
            <person name="Malfatti S."/>
            <person name="Shin M."/>
            <person name="Vergez L."/>
            <person name="Schmutz J."/>
            <person name="Larimer F."/>
            <person name="Land M."/>
            <person name="Hauser L."/>
            <person name="Kyrpides N."/>
            <person name="Mikhailova N."/>
            <person name="Cozen A.E."/>
            <person name="Fitz-Gibbon S.T."/>
            <person name="House C.H."/>
            <person name="Saltikov C."/>
            <person name="Lowe T.M."/>
            <person name="Richardson P."/>
        </authorList>
    </citation>
    <scope>NUCLEOTIDE SEQUENCE [LARGE SCALE GENOMIC DNA]</scope>
    <source>
        <strain evidence="2">JCM 11548</strain>
    </source>
</reference>
<dbReference type="AlphaFoldDB" id="A3MWP0"/>
<dbReference type="RefSeq" id="WP_011850316.1">
    <property type="nucleotide sequence ID" value="NC_009073.1"/>
</dbReference>
<keyword evidence="3" id="KW-1185">Reference proteome</keyword>
<dbReference type="HOGENOM" id="CLU_443882_0_0_2"/>